<evidence type="ECO:0000313" key="2">
    <source>
        <dbReference type="Proteomes" id="UP001432014"/>
    </source>
</evidence>
<reference evidence="1 2" key="1">
    <citation type="submission" date="2022-10" db="EMBL/GenBank/DDBJ databases">
        <title>The complete genomes of actinobacterial strains from the NBC collection.</title>
        <authorList>
            <person name="Joergensen T.S."/>
            <person name="Alvarez Arevalo M."/>
            <person name="Sterndorff E.B."/>
            <person name="Faurdal D."/>
            <person name="Vuksanovic O."/>
            <person name="Mourched A.-S."/>
            <person name="Charusanti P."/>
            <person name="Shaw S."/>
            <person name="Blin K."/>
            <person name="Weber T."/>
        </authorList>
    </citation>
    <scope>NUCLEOTIDE SEQUENCE [LARGE SCALE GENOMIC DNA]</scope>
    <source>
        <strain evidence="1 2">NBC_01247</strain>
    </source>
</reference>
<gene>
    <name evidence="1" type="ORF">OG469_06390</name>
</gene>
<dbReference type="EMBL" id="CP108482">
    <property type="protein sequence ID" value="WUS55173.1"/>
    <property type="molecule type" value="Genomic_DNA"/>
</dbReference>
<name>A0ABZ1W313_9ACTN</name>
<organism evidence="1 2">
    <name type="scientific">Kitasatospora herbaricolor</name>
    <dbReference type="NCBI Taxonomy" id="68217"/>
    <lineage>
        <taxon>Bacteria</taxon>
        <taxon>Bacillati</taxon>
        <taxon>Actinomycetota</taxon>
        <taxon>Actinomycetes</taxon>
        <taxon>Kitasatosporales</taxon>
        <taxon>Streptomycetaceae</taxon>
        <taxon>Kitasatospora</taxon>
    </lineage>
</organism>
<dbReference type="Proteomes" id="UP001432014">
    <property type="component" value="Chromosome"/>
</dbReference>
<sequence length="109" mass="11777">MAPFYFQVSVPTRNLVRPEQQGLHVLTGPAETGAEAVRIARRTCEAALAAQAAGVAVPPRGPDGWGARGTRPGWAFDWANATVVSWECDSFLRSYEARTRPRPDGAVAR</sequence>
<dbReference type="RefSeq" id="WP_329500238.1">
    <property type="nucleotide sequence ID" value="NZ_CP108460.1"/>
</dbReference>
<protein>
    <submittedName>
        <fullName evidence="1">Uncharacterized protein</fullName>
    </submittedName>
</protein>
<proteinExistence type="predicted"/>
<accession>A0ABZ1W313</accession>
<keyword evidence="2" id="KW-1185">Reference proteome</keyword>
<evidence type="ECO:0000313" key="1">
    <source>
        <dbReference type="EMBL" id="WUS55173.1"/>
    </source>
</evidence>